<dbReference type="AlphaFoldDB" id="A0A6J4DZ02"/>
<dbReference type="KEGG" id="ptw:TUM18999_01750"/>
<sequence>MRALLYGLDTIGPARDRWERAEMLSYLHIQAKQYDLLVVPTSKGIRHDRGGAALQKVLCSWRGALPDVYANDACRKSEVMPGLFLG</sequence>
<gene>
    <name evidence="1" type="ORF">TUM18999_01750</name>
</gene>
<name>A0A6J4DZ02_9PSED</name>
<proteinExistence type="predicted"/>
<protein>
    <submittedName>
        <fullName evidence="1">Uncharacterized protein</fullName>
    </submittedName>
</protein>
<dbReference type="Proteomes" id="UP000509383">
    <property type="component" value="Chromosome"/>
</dbReference>
<evidence type="ECO:0000313" key="1">
    <source>
        <dbReference type="EMBL" id="BCG21984.1"/>
    </source>
</evidence>
<accession>A0A6J4DZ02</accession>
<dbReference type="EMBL" id="AP023189">
    <property type="protein sequence ID" value="BCG21984.1"/>
    <property type="molecule type" value="Genomic_DNA"/>
</dbReference>
<organism evidence="1 2">
    <name type="scientific">Pseudomonas tohonis</name>
    <dbReference type="NCBI Taxonomy" id="2725477"/>
    <lineage>
        <taxon>Bacteria</taxon>
        <taxon>Pseudomonadati</taxon>
        <taxon>Pseudomonadota</taxon>
        <taxon>Gammaproteobacteria</taxon>
        <taxon>Pseudomonadales</taxon>
        <taxon>Pseudomonadaceae</taxon>
        <taxon>Pseudomonas</taxon>
    </lineage>
</organism>
<reference evidence="1 2" key="1">
    <citation type="submission" date="2020-05" db="EMBL/GenBank/DDBJ databases">
        <title>Characterization of novel class B3 metallo-beta-lactamase from novel Pseudomonas species.</title>
        <authorList>
            <person name="Yamada K."/>
            <person name="Aoki K."/>
            <person name="Ishii Y."/>
        </authorList>
    </citation>
    <scope>NUCLEOTIDE SEQUENCE [LARGE SCALE GENOMIC DNA]</scope>
    <source>
        <strain evidence="1 2">TUM18999</strain>
    </source>
</reference>
<evidence type="ECO:0000313" key="2">
    <source>
        <dbReference type="Proteomes" id="UP000509383"/>
    </source>
</evidence>